<keyword evidence="7" id="KW-1185">Reference proteome</keyword>
<proteinExistence type="predicted"/>
<comment type="caution">
    <text evidence="6">The sequence shown here is derived from an EMBL/GenBank/DDBJ whole genome shotgun (WGS) entry which is preliminary data.</text>
</comment>
<dbReference type="PROSITE" id="PS51007">
    <property type="entry name" value="CYTC"/>
    <property type="match status" value="1"/>
</dbReference>
<sequence>MVVFITIMMMLFYSYLFPSSEEKETAWCGVVDTIVEISKDKREGRKLFNANCASCHKLDKRSTGPALRNINLDSLSLQKYLNSEQHSQRFPQFTTEQLNEILKYTKD</sequence>
<gene>
    <name evidence="6" type="ORF">T190607A01A_10835</name>
</gene>
<reference evidence="6 7" key="1">
    <citation type="submission" date="2024-05" db="EMBL/GenBank/DDBJ databases">
        <authorList>
            <person name="Duchaud E."/>
        </authorList>
    </citation>
    <scope>NUCLEOTIDE SEQUENCE [LARGE SCALE GENOMIC DNA]</scope>
    <source>
        <strain evidence="6">Ena-SAMPLE-TAB-13-05-2024-13:56:06:370-140302</strain>
    </source>
</reference>
<protein>
    <submittedName>
        <fullName evidence="6">Cytochrome c domain-containing protein</fullName>
    </submittedName>
</protein>
<dbReference type="Gene3D" id="1.10.760.10">
    <property type="entry name" value="Cytochrome c-like domain"/>
    <property type="match status" value="1"/>
</dbReference>
<evidence type="ECO:0000256" key="3">
    <source>
        <dbReference type="ARBA" id="ARBA00023004"/>
    </source>
</evidence>
<name>A0ABP1EGR4_9FLAO</name>
<evidence type="ECO:0000259" key="5">
    <source>
        <dbReference type="PROSITE" id="PS51007"/>
    </source>
</evidence>
<dbReference type="Proteomes" id="UP001497416">
    <property type="component" value="Unassembled WGS sequence"/>
</dbReference>
<evidence type="ECO:0000256" key="2">
    <source>
        <dbReference type="ARBA" id="ARBA00022723"/>
    </source>
</evidence>
<dbReference type="EMBL" id="CAXIXY010000003">
    <property type="protein sequence ID" value="CAL2079268.1"/>
    <property type="molecule type" value="Genomic_DNA"/>
</dbReference>
<evidence type="ECO:0000256" key="1">
    <source>
        <dbReference type="ARBA" id="ARBA00022617"/>
    </source>
</evidence>
<evidence type="ECO:0000256" key="4">
    <source>
        <dbReference type="PROSITE-ProRule" id="PRU00433"/>
    </source>
</evidence>
<evidence type="ECO:0000313" key="6">
    <source>
        <dbReference type="EMBL" id="CAL2079268.1"/>
    </source>
</evidence>
<dbReference type="InterPro" id="IPR036909">
    <property type="entry name" value="Cyt_c-like_dom_sf"/>
</dbReference>
<evidence type="ECO:0000313" key="7">
    <source>
        <dbReference type="Proteomes" id="UP001497416"/>
    </source>
</evidence>
<dbReference type="RefSeq" id="WP_348710545.1">
    <property type="nucleotide sequence ID" value="NZ_CAXIXY010000003.1"/>
</dbReference>
<feature type="domain" description="Cytochrome c" evidence="5">
    <location>
        <begin position="39"/>
        <end position="107"/>
    </location>
</feature>
<keyword evidence="1 4" id="KW-0349">Heme</keyword>
<keyword evidence="2 4" id="KW-0479">Metal-binding</keyword>
<organism evidence="6 7">
    <name type="scientific">Tenacibaculum platacis</name>
    <dbReference type="NCBI Taxonomy" id="3137852"/>
    <lineage>
        <taxon>Bacteria</taxon>
        <taxon>Pseudomonadati</taxon>
        <taxon>Bacteroidota</taxon>
        <taxon>Flavobacteriia</taxon>
        <taxon>Flavobacteriales</taxon>
        <taxon>Flavobacteriaceae</taxon>
        <taxon>Tenacibaculum</taxon>
    </lineage>
</organism>
<dbReference type="InterPro" id="IPR009056">
    <property type="entry name" value="Cyt_c-like_dom"/>
</dbReference>
<dbReference type="Pfam" id="PF13442">
    <property type="entry name" value="Cytochrome_CBB3"/>
    <property type="match status" value="1"/>
</dbReference>
<accession>A0ABP1EGR4</accession>
<dbReference type="SUPFAM" id="SSF46626">
    <property type="entry name" value="Cytochrome c"/>
    <property type="match status" value="1"/>
</dbReference>
<keyword evidence="3 4" id="KW-0408">Iron</keyword>